<dbReference type="SMART" id="SM00733">
    <property type="entry name" value="Mterf"/>
    <property type="match status" value="5"/>
</dbReference>
<dbReference type="InterPro" id="IPR003690">
    <property type="entry name" value="MTERF"/>
</dbReference>
<dbReference type="FunFam" id="1.25.70.10:FF:000001">
    <property type="entry name" value="Mitochondrial transcription termination factor-like"/>
    <property type="match status" value="1"/>
</dbReference>
<keyword evidence="2" id="KW-0805">Transcription regulation</keyword>
<evidence type="ECO:0000313" key="4">
    <source>
        <dbReference type="EMBL" id="KAF4386625.1"/>
    </source>
</evidence>
<dbReference type="EMBL" id="JAATIP010000041">
    <property type="protein sequence ID" value="KAF4386625.1"/>
    <property type="molecule type" value="Genomic_DNA"/>
</dbReference>
<accession>A0A7J6HD33</accession>
<comment type="similarity">
    <text evidence="1">Belongs to the mTERF family.</text>
</comment>
<proteinExistence type="inferred from homology"/>
<dbReference type="AlphaFoldDB" id="A0A7J6HD33"/>
<evidence type="ECO:0000313" key="5">
    <source>
        <dbReference type="EMBL" id="KAF4392965.1"/>
    </source>
</evidence>
<dbReference type="Proteomes" id="UP000583929">
    <property type="component" value="Unassembled WGS sequence"/>
</dbReference>
<evidence type="ECO:0000313" key="7">
    <source>
        <dbReference type="Proteomes" id="UP000583929"/>
    </source>
</evidence>
<keyword evidence="3" id="KW-0809">Transit peptide</keyword>
<protein>
    <submittedName>
        <fullName evidence="5">Uncharacterized protein</fullName>
    </submittedName>
</protein>
<dbReference type="GO" id="GO:0003676">
    <property type="term" value="F:nucleic acid binding"/>
    <property type="evidence" value="ECO:0007669"/>
    <property type="project" value="InterPro"/>
</dbReference>
<dbReference type="Pfam" id="PF02536">
    <property type="entry name" value="mTERF"/>
    <property type="match status" value="2"/>
</dbReference>
<dbReference type="PANTHER" id="PTHR13068:SF173">
    <property type="entry name" value="EMB|CAB62602.1"/>
    <property type="match status" value="1"/>
</dbReference>
<dbReference type="EMBL" id="JAATIQ010000050">
    <property type="protein sequence ID" value="KAF4392965.1"/>
    <property type="molecule type" value="Genomic_DNA"/>
</dbReference>
<evidence type="ECO:0000256" key="2">
    <source>
        <dbReference type="ARBA" id="ARBA00022472"/>
    </source>
</evidence>
<dbReference type="Gene3D" id="1.25.70.10">
    <property type="entry name" value="Transcription termination factor 3, mitochondrial"/>
    <property type="match status" value="2"/>
</dbReference>
<keyword evidence="2" id="KW-0804">Transcription</keyword>
<dbReference type="GO" id="GO:0006353">
    <property type="term" value="P:DNA-templated transcription termination"/>
    <property type="evidence" value="ECO:0007669"/>
    <property type="project" value="UniProtKB-KW"/>
</dbReference>
<dbReference type="Proteomes" id="UP000525078">
    <property type="component" value="Unassembled WGS sequence"/>
</dbReference>
<organism evidence="5 7">
    <name type="scientific">Cannabis sativa</name>
    <name type="common">Hemp</name>
    <name type="synonym">Marijuana</name>
    <dbReference type="NCBI Taxonomy" id="3483"/>
    <lineage>
        <taxon>Eukaryota</taxon>
        <taxon>Viridiplantae</taxon>
        <taxon>Streptophyta</taxon>
        <taxon>Embryophyta</taxon>
        <taxon>Tracheophyta</taxon>
        <taxon>Spermatophyta</taxon>
        <taxon>Magnoliopsida</taxon>
        <taxon>eudicotyledons</taxon>
        <taxon>Gunneridae</taxon>
        <taxon>Pentapetalae</taxon>
        <taxon>rosids</taxon>
        <taxon>fabids</taxon>
        <taxon>Rosales</taxon>
        <taxon>Cannabaceae</taxon>
        <taxon>Cannabis</taxon>
    </lineage>
</organism>
<evidence type="ECO:0000256" key="1">
    <source>
        <dbReference type="ARBA" id="ARBA00007692"/>
    </source>
</evidence>
<keyword evidence="7" id="KW-1185">Reference proteome</keyword>
<sequence>MKMLNRLISHFCFPSRVTLQQFSYNRCSSFLYHFSSVSSPAITTSSNSDLVICLINTYKLTKMQALSISNRYPLIKSPNKPQLVHKFFLERGFSKTHIQSMILVSSQIMFSDVNKTLRPKIEVFQQLGIEGFELGKFISKNPTVLTRSLKKKLVPCIEILKNFFGDNGNNKDFIRIFSCRWNLWNPQRLLANCTFLESCGIVGPQLSLIMKRQPHIFTLEDSKLKELVSKVSDMGFKKGSKMFPHGLYAVSGISDEACKKKLDLICSLGFSEGECKEMFRRSPLLFRTSPEKLKFGVDFYLNTVKLKRSRLIHAPWILMSSMKKRVIPRYKVLQLLKSKRLFKREPSFYSMVLHTEAEFLQNFIFRFKDDSNELLEAYMSNLSDSSDQEDKS</sequence>
<evidence type="ECO:0000256" key="3">
    <source>
        <dbReference type="ARBA" id="ARBA00022946"/>
    </source>
</evidence>
<gene>
    <name evidence="4" type="ORF">F8388_006580</name>
    <name evidence="5" type="ORF">G4B88_011960</name>
</gene>
<name>A0A7J6HD33_CANSA</name>
<dbReference type="InterPro" id="IPR038538">
    <property type="entry name" value="MTERF_sf"/>
</dbReference>
<reference evidence="6 7" key="1">
    <citation type="journal article" date="2020" name="bioRxiv">
        <title>Sequence and annotation of 42 cannabis genomes reveals extensive copy number variation in cannabinoid synthesis and pathogen resistance genes.</title>
        <authorList>
            <person name="Mckernan K.J."/>
            <person name="Helbert Y."/>
            <person name="Kane L.T."/>
            <person name="Ebling H."/>
            <person name="Zhang L."/>
            <person name="Liu B."/>
            <person name="Eaton Z."/>
            <person name="Mclaughlin S."/>
            <person name="Kingan S."/>
            <person name="Baybayan P."/>
            <person name="Concepcion G."/>
            <person name="Jordan M."/>
            <person name="Riva A."/>
            <person name="Barbazuk W."/>
            <person name="Harkins T."/>
        </authorList>
    </citation>
    <scope>NUCLEOTIDE SEQUENCE [LARGE SCALE GENOMIC DNA]</scope>
    <source>
        <strain evidence="6 7">cv. Jamaican Lion 4</strain>
        <strain evidence="5">Father</strain>
        <strain evidence="4">Mother</strain>
        <tissue evidence="5">Leaf</tissue>
    </source>
</reference>
<dbReference type="PANTHER" id="PTHR13068">
    <property type="entry name" value="CGI-12 PROTEIN-RELATED"/>
    <property type="match status" value="1"/>
</dbReference>
<keyword evidence="2" id="KW-0806">Transcription termination</keyword>
<evidence type="ECO:0000313" key="6">
    <source>
        <dbReference type="Proteomes" id="UP000525078"/>
    </source>
</evidence>
<comment type="caution">
    <text evidence="5">The sequence shown here is derived from an EMBL/GenBank/DDBJ whole genome shotgun (WGS) entry which is preliminary data.</text>
</comment>